<keyword evidence="3" id="KW-0233">DNA recombination</keyword>
<evidence type="ECO:0000313" key="7">
    <source>
        <dbReference type="Proteomes" id="UP000276603"/>
    </source>
</evidence>
<dbReference type="InterPro" id="IPR025269">
    <property type="entry name" value="SAM-like_dom"/>
</dbReference>
<feature type="domain" description="Core-binding (CB)" evidence="5">
    <location>
        <begin position="117"/>
        <end position="202"/>
    </location>
</feature>
<dbReference type="GO" id="GO:0006310">
    <property type="term" value="P:DNA recombination"/>
    <property type="evidence" value="ECO:0007669"/>
    <property type="project" value="UniProtKB-KW"/>
</dbReference>
<dbReference type="AlphaFoldDB" id="A0A3B0CHU6"/>
<accession>A0A3B0CHU6</accession>
<sequence>MATVNYLYRSTKDEATINVRLLFRFNGEDSVIGGKTRLKVSRNYWETTHKKTLRAIREVSQRNAYNEVNQHLTDLEAHILDEFHLSDPSTVNKEWLKDVINKYYDPEEGRPQTRMPRDIVNYIEYYLDKKKNDISVMSARRIRVVKHKMQRMEEYLGRTLLIKDVNEDFKKEFQDYYIKERYSPNTQQRELKTLKSICYHAMYNGLETHPHLKTLQLKLHDVQHIYLNFEEIERIADLKLSNEYLDNARDWLIISCYTGQRVSDFLRFTKDMIRTEKGKHLLEFKQKKTGKLMTIPVLKEVMDVLGKRGGDFPRAISDQKYNDYIKDVAKAAGLGNLCTGKRRVNIKPNAKKGSYRDIVGDYPKWQLVSSHIGRRSFATNFYGKVPTSVLIGITGHSSESQFLNYIQKSNQQSAIDAYKYFN</sequence>
<proteinExistence type="predicted"/>
<dbReference type="InterPro" id="IPR044068">
    <property type="entry name" value="CB"/>
</dbReference>
<evidence type="ECO:0000259" key="5">
    <source>
        <dbReference type="PROSITE" id="PS51900"/>
    </source>
</evidence>
<dbReference type="Gene3D" id="1.10.443.10">
    <property type="entry name" value="Intergrase catalytic core"/>
    <property type="match status" value="1"/>
</dbReference>
<evidence type="ECO:0000313" key="6">
    <source>
        <dbReference type="EMBL" id="RKN83346.1"/>
    </source>
</evidence>
<name>A0A3B0CHU6_9FLAO</name>
<dbReference type="SUPFAM" id="SSF56349">
    <property type="entry name" value="DNA breaking-rejoining enzymes"/>
    <property type="match status" value="1"/>
</dbReference>
<keyword evidence="2 4" id="KW-0238">DNA-binding</keyword>
<dbReference type="InterPro" id="IPR013762">
    <property type="entry name" value="Integrase-like_cat_sf"/>
</dbReference>
<dbReference type="GO" id="GO:0015074">
    <property type="term" value="P:DNA integration"/>
    <property type="evidence" value="ECO:0007669"/>
    <property type="project" value="UniProtKB-KW"/>
</dbReference>
<dbReference type="Pfam" id="PF13102">
    <property type="entry name" value="Phage_int_SAM_5"/>
    <property type="match status" value="1"/>
</dbReference>
<dbReference type="Pfam" id="PF00589">
    <property type="entry name" value="Phage_integrase"/>
    <property type="match status" value="1"/>
</dbReference>
<protein>
    <recommendedName>
        <fullName evidence="5">Core-binding (CB) domain-containing protein</fullName>
    </recommendedName>
</protein>
<dbReference type="PROSITE" id="PS51900">
    <property type="entry name" value="CB"/>
    <property type="match status" value="1"/>
</dbReference>
<gene>
    <name evidence="6" type="ORF">D7Z94_05850</name>
</gene>
<dbReference type="RefSeq" id="WP_120710553.1">
    <property type="nucleotide sequence ID" value="NZ_RBCJ01000001.1"/>
</dbReference>
<keyword evidence="1" id="KW-0229">DNA integration</keyword>
<evidence type="ECO:0000256" key="3">
    <source>
        <dbReference type="ARBA" id="ARBA00023172"/>
    </source>
</evidence>
<dbReference type="Proteomes" id="UP000276603">
    <property type="component" value="Unassembled WGS sequence"/>
</dbReference>
<dbReference type="EMBL" id="RBCJ01000001">
    <property type="protein sequence ID" value="RKN83346.1"/>
    <property type="molecule type" value="Genomic_DNA"/>
</dbReference>
<organism evidence="6 7">
    <name type="scientific">Ulvibacterium marinum</name>
    <dbReference type="NCBI Taxonomy" id="2419782"/>
    <lineage>
        <taxon>Bacteria</taxon>
        <taxon>Pseudomonadati</taxon>
        <taxon>Bacteroidota</taxon>
        <taxon>Flavobacteriia</taxon>
        <taxon>Flavobacteriales</taxon>
        <taxon>Flavobacteriaceae</taxon>
        <taxon>Ulvibacterium</taxon>
    </lineage>
</organism>
<dbReference type="Gene3D" id="1.10.150.130">
    <property type="match status" value="1"/>
</dbReference>
<dbReference type="InterPro" id="IPR011010">
    <property type="entry name" value="DNA_brk_join_enz"/>
</dbReference>
<dbReference type="InterPro" id="IPR002104">
    <property type="entry name" value="Integrase_catalytic"/>
</dbReference>
<dbReference type="GO" id="GO:0003677">
    <property type="term" value="F:DNA binding"/>
    <property type="evidence" value="ECO:0007669"/>
    <property type="project" value="UniProtKB-UniRule"/>
</dbReference>
<evidence type="ECO:0000256" key="1">
    <source>
        <dbReference type="ARBA" id="ARBA00022908"/>
    </source>
</evidence>
<keyword evidence="7" id="KW-1185">Reference proteome</keyword>
<dbReference type="OrthoDB" id="892893at2"/>
<evidence type="ECO:0000256" key="2">
    <source>
        <dbReference type="ARBA" id="ARBA00023125"/>
    </source>
</evidence>
<reference evidence="6 7" key="1">
    <citation type="submission" date="2018-10" db="EMBL/GenBank/DDBJ databases">
        <title>Ulvibacterium marinum gen. nov., sp. nov., a novel marine bacterium of the family Flavobacteriaceae, isolated from a culture of the green alga Ulva prolifera.</title>
        <authorList>
            <person name="Zhang Z."/>
        </authorList>
    </citation>
    <scope>NUCLEOTIDE SEQUENCE [LARGE SCALE GENOMIC DNA]</scope>
    <source>
        <strain evidence="6 7">CCMM003</strain>
    </source>
</reference>
<evidence type="ECO:0000256" key="4">
    <source>
        <dbReference type="PROSITE-ProRule" id="PRU01248"/>
    </source>
</evidence>
<comment type="caution">
    <text evidence="6">The sequence shown here is derived from an EMBL/GenBank/DDBJ whole genome shotgun (WGS) entry which is preliminary data.</text>
</comment>
<dbReference type="InterPro" id="IPR010998">
    <property type="entry name" value="Integrase_recombinase_N"/>
</dbReference>